<dbReference type="InterPro" id="IPR029045">
    <property type="entry name" value="ClpP/crotonase-like_dom_sf"/>
</dbReference>
<evidence type="ECO:0000256" key="2">
    <source>
        <dbReference type="ARBA" id="ARBA00023098"/>
    </source>
</evidence>
<evidence type="ECO:0000313" key="6">
    <source>
        <dbReference type="Proteomes" id="UP000765845"/>
    </source>
</evidence>
<accession>A0ABX1GBH2</accession>
<comment type="similarity">
    <text evidence="1 4">Belongs to the enoyl-CoA hydratase/isomerase family.</text>
</comment>
<dbReference type="Proteomes" id="UP000765845">
    <property type="component" value="Unassembled WGS sequence"/>
</dbReference>
<dbReference type="PROSITE" id="PS00166">
    <property type="entry name" value="ENOYL_COA_HYDRATASE"/>
    <property type="match status" value="1"/>
</dbReference>
<dbReference type="PANTHER" id="PTHR11941">
    <property type="entry name" value="ENOYL-COA HYDRATASE-RELATED"/>
    <property type="match status" value="1"/>
</dbReference>
<dbReference type="InterPro" id="IPR018376">
    <property type="entry name" value="Enoyl-CoA_hyd/isom_CS"/>
</dbReference>
<organism evidence="5 6">
    <name type="scientific">Spongiibacter thalassae</name>
    <dbReference type="NCBI Taxonomy" id="2721624"/>
    <lineage>
        <taxon>Bacteria</taxon>
        <taxon>Pseudomonadati</taxon>
        <taxon>Pseudomonadota</taxon>
        <taxon>Gammaproteobacteria</taxon>
        <taxon>Cellvibrionales</taxon>
        <taxon>Spongiibacteraceae</taxon>
        <taxon>Spongiibacter</taxon>
    </lineage>
</organism>
<dbReference type="Pfam" id="PF00378">
    <property type="entry name" value="ECH_1"/>
    <property type="match status" value="1"/>
</dbReference>
<evidence type="ECO:0000256" key="3">
    <source>
        <dbReference type="ARBA" id="ARBA00023239"/>
    </source>
</evidence>
<dbReference type="CDD" id="cd06558">
    <property type="entry name" value="crotonase-like"/>
    <property type="match status" value="1"/>
</dbReference>
<name>A0ABX1GBH2_9GAMM</name>
<protein>
    <submittedName>
        <fullName evidence="5">Enoyl-CoA hydratase</fullName>
    </submittedName>
</protein>
<dbReference type="EMBL" id="JAAWWK010000001">
    <property type="protein sequence ID" value="NKI16517.1"/>
    <property type="molecule type" value="Genomic_DNA"/>
</dbReference>
<evidence type="ECO:0000256" key="1">
    <source>
        <dbReference type="ARBA" id="ARBA00005254"/>
    </source>
</evidence>
<dbReference type="InterPro" id="IPR001753">
    <property type="entry name" value="Enoyl-CoA_hydra/iso"/>
</dbReference>
<keyword evidence="6" id="KW-1185">Reference proteome</keyword>
<dbReference type="PANTHER" id="PTHR11941:SF169">
    <property type="entry name" value="(7AS)-7A-METHYL-1,5-DIOXO-2,3,5,6,7,7A-HEXAHYDRO-1H-INDENE-CARBOXYL-COA HYDROLASE"/>
    <property type="match status" value="1"/>
</dbReference>
<evidence type="ECO:0000313" key="5">
    <source>
        <dbReference type="EMBL" id="NKI16517.1"/>
    </source>
</evidence>
<keyword evidence="2" id="KW-0443">Lipid metabolism</keyword>
<evidence type="ECO:0000256" key="4">
    <source>
        <dbReference type="RuleBase" id="RU003707"/>
    </source>
</evidence>
<keyword evidence="3" id="KW-0456">Lyase</keyword>
<comment type="caution">
    <text evidence="5">The sequence shown here is derived from an EMBL/GenBank/DDBJ whole genome shotgun (WGS) entry which is preliminary data.</text>
</comment>
<dbReference type="RefSeq" id="WP_168449034.1">
    <property type="nucleotide sequence ID" value="NZ_JAAWWK010000001.1"/>
</dbReference>
<gene>
    <name evidence="5" type="ORF">HCU74_03680</name>
</gene>
<reference evidence="5 6" key="1">
    <citation type="submission" date="2020-04" db="EMBL/GenBank/DDBJ databases">
        <authorList>
            <person name="Yoon J."/>
        </authorList>
    </citation>
    <scope>NUCLEOTIDE SEQUENCE [LARGE SCALE GENOMIC DNA]</scope>
    <source>
        <strain evidence="5 6">KMU-166</strain>
    </source>
</reference>
<dbReference type="Gene3D" id="1.10.12.10">
    <property type="entry name" value="Lyase 2-enoyl-coa Hydratase, Chain A, domain 2"/>
    <property type="match status" value="1"/>
</dbReference>
<proteinExistence type="inferred from homology"/>
<dbReference type="Gene3D" id="3.90.226.10">
    <property type="entry name" value="2-enoyl-CoA Hydratase, Chain A, domain 1"/>
    <property type="match status" value="1"/>
</dbReference>
<dbReference type="InterPro" id="IPR014748">
    <property type="entry name" value="Enoyl-CoA_hydra_C"/>
</dbReference>
<sequence>MNEPHLLFERLTPHIAKITLNRPDKHNAISGEIASGLQQAIRTVEEDPLLRVAILTAKGKSFCAGADLAEVSAGRGHALVTETGGFAGFVHEPRTKPWIAAVEGRALGGGFELLLACDLAVVGENAELGLPEVKRGLIAAAGGAFRVARSLPRAIAIEVAVTGRALSPERALHFGLVNDVTKAGEVEQRALALAEEIAGNAPISVLESLALCKAAAECDEEELWARTKTAAKVITQSNDAKEGTRAFLEKRAPNWQGK</sequence>
<dbReference type="SUPFAM" id="SSF52096">
    <property type="entry name" value="ClpP/crotonase"/>
    <property type="match status" value="1"/>
</dbReference>